<organism evidence="1 2">
    <name type="scientific">Paracraurococcus lichenis</name>
    <dbReference type="NCBI Taxonomy" id="3064888"/>
    <lineage>
        <taxon>Bacteria</taxon>
        <taxon>Pseudomonadati</taxon>
        <taxon>Pseudomonadota</taxon>
        <taxon>Alphaproteobacteria</taxon>
        <taxon>Acetobacterales</taxon>
        <taxon>Roseomonadaceae</taxon>
        <taxon>Paracraurococcus</taxon>
    </lineage>
</organism>
<dbReference type="PANTHER" id="PTHR38767">
    <property type="entry name" value="DNA POLYMERASE III SUBUNIT CHI"/>
    <property type="match status" value="1"/>
</dbReference>
<keyword evidence="2" id="KW-1185">Reference proteome</keyword>
<reference evidence="1 2" key="1">
    <citation type="submission" date="2023-08" db="EMBL/GenBank/DDBJ databases">
        <title>The draft genome sequence of Paracraurococcus sp. LOR1-02.</title>
        <authorList>
            <person name="Kingkaew E."/>
            <person name="Tanasupawat S."/>
        </authorList>
    </citation>
    <scope>NUCLEOTIDE SEQUENCE [LARGE SCALE GENOMIC DNA]</scope>
    <source>
        <strain evidence="1 2">LOR1-02</strain>
    </source>
</reference>
<dbReference type="Proteomes" id="UP001243009">
    <property type="component" value="Unassembled WGS sequence"/>
</dbReference>
<evidence type="ECO:0000313" key="1">
    <source>
        <dbReference type="EMBL" id="MDO9711079.1"/>
    </source>
</evidence>
<keyword evidence="1" id="KW-0548">Nucleotidyltransferase</keyword>
<dbReference type="NCBIfam" id="NF004347">
    <property type="entry name" value="PRK05728.1-4"/>
    <property type="match status" value="1"/>
</dbReference>
<dbReference type="EC" id="2.7.7.7" evidence="1"/>
<dbReference type="Gene3D" id="3.40.50.10110">
    <property type="entry name" value="DNA polymerase III subunit chi"/>
    <property type="match status" value="1"/>
</dbReference>
<comment type="caution">
    <text evidence="1">The sequence shown here is derived from an EMBL/GenBank/DDBJ whole genome shotgun (WGS) entry which is preliminary data.</text>
</comment>
<dbReference type="PANTHER" id="PTHR38767:SF1">
    <property type="entry name" value="DNA POLYMERASE III SUBUNIT CHI"/>
    <property type="match status" value="1"/>
</dbReference>
<dbReference type="InterPro" id="IPR007459">
    <property type="entry name" value="DNA_pol3_chi"/>
</dbReference>
<dbReference type="GO" id="GO:0003887">
    <property type="term" value="F:DNA-directed DNA polymerase activity"/>
    <property type="evidence" value="ECO:0007669"/>
    <property type="project" value="UniProtKB-EC"/>
</dbReference>
<proteinExistence type="predicted"/>
<accession>A0ABT9E4I1</accession>
<name>A0ABT9E4I1_9PROT</name>
<gene>
    <name evidence="1" type="ORF">Q7A36_22190</name>
</gene>
<dbReference type="SUPFAM" id="SSF102400">
    <property type="entry name" value="DNA polymerase III chi subunit"/>
    <property type="match status" value="1"/>
</dbReference>
<sequence length="153" mass="16536">MTDIAFYHLTRTPLDQALPKLLGRVLATGGRALVLCGSEERVAALDSALWLGTDPDWLPHGSKAMGHAAQQPIWLTAEDVGEEGAPNGARFLFLVDGAESARLALFDRVLDLFDGADEAAVQAARRRWSAAKAAGHALSYWQQGQRGWERKAG</sequence>
<dbReference type="RefSeq" id="WP_305105938.1">
    <property type="nucleotide sequence ID" value="NZ_JAUTWS010000024.1"/>
</dbReference>
<keyword evidence="1" id="KW-0808">Transferase</keyword>
<evidence type="ECO:0000313" key="2">
    <source>
        <dbReference type="Proteomes" id="UP001243009"/>
    </source>
</evidence>
<dbReference type="EMBL" id="JAUTWS010000024">
    <property type="protein sequence ID" value="MDO9711079.1"/>
    <property type="molecule type" value="Genomic_DNA"/>
</dbReference>
<dbReference type="Pfam" id="PF04364">
    <property type="entry name" value="DNA_pol3_chi"/>
    <property type="match status" value="1"/>
</dbReference>
<protein>
    <submittedName>
        <fullName evidence="1">DNA polymerase III subunit chi</fullName>
        <ecNumber evidence="1">2.7.7.7</ecNumber>
    </submittedName>
</protein>
<dbReference type="InterPro" id="IPR036768">
    <property type="entry name" value="PolIII_chi_sf"/>
</dbReference>